<dbReference type="STRING" id="1562970.ING2E5B_1120"/>
<dbReference type="OrthoDB" id="597501at2"/>
<dbReference type="HOGENOM" id="CLU_097451_0_0_10"/>
<evidence type="ECO:0000313" key="3">
    <source>
        <dbReference type="Proteomes" id="UP000032417"/>
    </source>
</evidence>
<dbReference type="EMBL" id="LN515532">
    <property type="protein sequence ID" value="CEA15872.1"/>
    <property type="molecule type" value="Genomic_DNA"/>
</dbReference>
<dbReference type="KEGG" id="pbt:ING2E5B_1120"/>
<comment type="similarity">
    <text evidence="1">Belongs to the Rv0495c family.</text>
</comment>
<evidence type="ECO:0008006" key="4">
    <source>
        <dbReference type="Google" id="ProtNLM"/>
    </source>
</evidence>
<evidence type="ECO:0000256" key="1">
    <source>
        <dbReference type="ARBA" id="ARBA00093770"/>
    </source>
</evidence>
<dbReference type="Proteomes" id="UP000032417">
    <property type="component" value="Chromosome 1"/>
</dbReference>
<dbReference type="AlphaFoldDB" id="A0A098C1Q7"/>
<sequence length="194" mass="22449">MIQIQDTIISDDIFKEHFICDLCKCKGQCCVDGESGAPLEDYEFEEINEILPEIWDDLSPAAQVLIKEQGIAYKDYDGELVTSIIKGRECVFTYFDENGVCKCAIDNAYREGRINIQKPISCHLYPIRLQKYVEFTAVNYHKWSICEPATVLGRQHGLPLYKFLKEPLIRKFGQEWYNEVCEAGKLMEKNEEKS</sequence>
<organism evidence="2 3">
    <name type="scientific">Fermentimonas caenicola</name>
    <dbReference type="NCBI Taxonomy" id="1562970"/>
    <lineage>
        <taxon>Bacteria</taxon>
        <taxon>Pseudomonadati</taxon>
        <taxon>Bacteroidota</taxon>
        <taxon>Bacteroidia</taxon>
        <taxon>Bacteroidales</taxon>
        <taxon>Dysgonomonadaceae</taxon>
        <taxon>Fermentimonas</taxon>
    </lineage>
</organism>
<dbReference type="InterPro" id="IPR021458">
    <property type="entry name" value="Rv0495c"/>
</dbReference>
<name>A0A098C1Q7_9BACT</name>
<evidence type="ECO:0000313" key="2">
    <source>
        <dbReference type="EMBL" id="CEA15872.1"/>
    </source>
</evidence>
<accession>A0A098C1Q7</accession>
<dbReference type="PATRIC" id="fig|1562970.3.peg.1108"/>
<dbReference type="Pfam" id="PF11307">
    <property type="entry name" value="DUF3109"/>
    <property type="match status" value="1"/>
</dbReference>
<protein>
    <recommendedName>
        <fullName evidence="4">DUF3109 family protein</fullName>
    </recommendedName>
</protein>
<keyword evidence="3" id="KW-1185">Reference proteome</keyword>
<reference evidence="2 3" key="1">
    <citation type="submission" date="2014-08" db="EMBL/GenBank/DDBJ databases">
        <authorList>
            <person name="Wibberg D."/>
        </authorList>
    </citation>
    <scope>NUCLEOTIDE SEQUENCE [LARGE SCALE GENOMIC DNA]</scope>
    <source>
        <strain evidence="3">ING2-E5B</strain>
    </source>
</reference>
<gene>
    <name evidence="2" type="ORF">ING2E5B_1120</name>
</gene>
<proteinExistence type="inferred from homology"/>